<dbReference type="Gene3D" id="1.10.510.10">
    <property type="entry name" value="Transferase(Phosphotransferase) domain 1"/>
    <property type="match status" value="1"/>
</dbReference>
<dbReference type="PANTHER" id="PTHR24359:SF37">
    <property type="entry name" value="PROTEIN KINASE DOMAIN-CONTAINING PROTEIN"/>
    <property type="match status" value="1"/>
</dbReference>
<dbReference type="SMART" id="SM00220">
    <property type="entry name" value="S_TKc"/>
    <property type="match status" value="1"/>
</dbReference>
<dbReference type="EMBL" id="CP151260">
    <property type="protein sequence ID" value="WZH40975.1"/>
    <property type="molecule type" value="Genomic_DNA"/>
</dbReference>
<evidence type="ECO:0000313" key="4">
    <source>
        <dbReference type="Proteomes" id="UP001489902"/>
    </source>
</evidence>
<dbReference type="PANTHER" id="PTHR24359">
    <property type="entry name" value="SERINE/THREONINE-PROTEIN KINASE SBK1"/>
    <property type="match status" value="1"/>
</dbReference>
<evidence type="ECO:0000313" key="3">
    <source>
        <dbReference type="EMBL" id="WZH40975.1"/>
    </source>
</evidence>
<accession>A0ABZ2WKR8</accession>
<evidence type="ECO:0000259" key="2">
    <source>
        <dbReference type="PROSITE" id="PS50011"/>
    </source>
</evidence>
<dbReference type="SUPFAM" id="SSF56112">
    <property type="entry name" value="Protein kinase-like (PK-like)"/>
    <property type="match status" value="1"/>
</dbReference>
<feature type="compositionally biased region" description="Polar residues" evidence="1">
    <location>
        <begin position="1"/>
        <end position="12"/>
    </location>
</feature>
<feature type="region of interest" description="Disordered" evidence="1">
    <location>
        <begin position="1"/>
        <end position="49"/>
    </location>
</feature>
<dbReference type="InterPro" id="IPR000719">
    <property type="entry name" value="Prot_kinase_dom"/>
</dbReference>
<protein>
    <submittedName>
        <fullName evidence="3">CMGC protein kinase</fullName>
    </submittedName>
</protein>
<dbReference type="Gene3D" id="3.30.200.20">
    <property type="entry name" value="Phosphorylase Kinase, domain 1"/>
    <property type="match status" value="1"/>
</dbReference>
<keyword evidence="3" id="KW-0418">Kinase</keyword>
<keyword evidence="3" id="KW-0808">Transferase</keyword>
<dbReference type="CDD" id="cd00180">
    <property type="entry name" value="PKc"/>
    <property type="match status" value="1"/>
</dbReference>
<dbReference type="PROSITE" id="PS50011">
    <property type="entry name" value="PROTEIN_KINASE_DOM"/>
    <property type="match status" value="1"/>
</dbReference>
<gene>
    <name evidence="3" type="ORF">QYS62_001916</name>
</gene>
<organism evidence="3 4">
    <name type="scientific">Fusarium acuminatum</name>
    <dbReference type="NCBI Taxonomy" id="5515"/>
    <lineage>
        <taxon>Eukaryota</taxon>
        <taxon>Fungi</taxon>
        <taxon>Dikarya</taxon>
        <taxon>Ascomycota</taxon>
        <taxon>Pezizomycotina</taxon>
        <taxon>Sordariomycetes</taxon>
        <taxon>Hypocreomycetidae</taxon>
        <taxon>Hypocreales</taxon>
        <taxon>Nectriaceae</taxon>
        <taxon>Fusarium</taxon>
        <taxon>Fusarium tricinctum species complex</taxon>
    </lineage>
</organism>
<dbReference type="Proteomes" id="UP001489902">
    <property type="component" value="Chromosome 1"/>
</dbReference>
<dbReference type="GO" id="GO:0016301">
    <property type="term" value="F:kinase activity"/>
    <property type="evidence" value="ECO:0007669"/>
    <property type="project" value="UniProtKB-KW"/>
</dbReference>
<proteinExistence type="predicted"/>
<evidence type="ECO:0000256" key="1">
    <source>
        <dbReference type="SAM" id="MobiDB-lite"/>
    </source>
</evidence>
<dbReference type="Pfam" id="PF00069">
    <property type="entry name" value="Pkinase"/>
    <property type="match status" value="1"/>
</dbReference>
<name>A0ABZ2WKR8_9HYPO</name>
<keyword evidence="4" id="KW-1185">Reference proteome</keyword>
<sequence length="692" mass="78468">MSSLFNHNNSAQVHGERDAQSSSYGDSASSDRENCDTDLASLSHRSSPFLGDTSFGSVLIPELEVPPLIEHSPLLGATSLDRDDAKPQQPPDENFAIAQDAIRGQHMPLPDSGPSLNKEPSEISDLGNHGYGSRKLGDYFLDTSDDDLPFEAPLQDKLLAEHHKFHDGRKGFIPRGHIEKVINEEAVANNLYECLLSIPCRERDTVIQRYVKHIFRQGPDKKSYVNVFATLVLTEKPDCIGHFLSEGIDDSALPFQKFNRKPQGQVPQLELRPRRGEKRIRAFDRWSLVKKIAFEEWQWAVNAPFFHRGTDKEARIFSLQDPAILPFVKLNPVSGNQEIEEHHGGFGKVSKRYIHADHHDLKGSGKKNMAFAVKKLNSKNYDEFKAEFDMLAKLGKTNHPHLVSLLSAYSQLNSNYLIFDWAESDLLKYWQNHPVPDFNLETVLWVAQQCFGLASALQQIHRYGSIEQERCPGGQTFKKLYGRHGDIKPANILWFSDPDYPADRGTLRICDFGASEFHTTQSRSNRHNGRVALSPYYRPPECELIGGKISRSYDIWTMGCLYLEFLAWLLGGWELVRKMIIARKSASASGDHGANLDFDYPYYDLSDDRKTATIKPAVTKFIESAHANPKCSDFVHDFLDIIQKQLFIVETGDLKSSKRISCGRLYRLLSQKFEKCKAKPEYAVKAKPRTLK</sequence>
<feature type="region of interest" description="Disordered" evidence="1">
    <location>
        <begin position="105"/>
        <end position="128"/>
    </location>
</feature>
<reference evidence="3 4" key="1">
    <citation type="submission" date="2024-04" db="EMBL/GenBank/DDBJ databases">
        <title>Complete genome sequence of Fusarium acuminatum.</title>
        <authorList>
            <person name="Lan B."/>
        </authorList>
    </citation>
    <scope>NUCLEOTIDE SEQUENCE [LARGE SCALE GENOMIC DNA]</scope>
    <source>
        <strain evidence="3">1A</strain>
    </source>
</reference>
<feature type="domain" description="Protein kinase" evidence="2">
    <location>
        <begin position="335"/>
        <end position="674"/>
    </location>
</feature>
<dbReference type="InterPro" id="IPR011009">
    <property type="entry name" value="Kinase-like_dom_sf"/>
</dbReference>